<dbReference type="FunFam" id="1.10.510.10:FF:000151">
    <property type="entry name" value="Serine/threonine-protein kinase"/>
    <property type="match status" value="1"/>
</dbReference>
<comment type="similarity">
    <text evidence="4">Belongs to the protein kinase superfamily. CAMK Ser/Thr protein kinase family. PKD subfamily.</text>
</comment>
<evidence type="ECO:0000256" key="18">
    <source>
        <dbReference type="ARBA" id="ARBA00047272"/>
    </source>
</evidence>
<dbReference type="InterPro" id="IPR001849">
    <property type="entry name" value="PH_domain"/>
</dbReference>
<evidence type="ECO:0000256" key="3">
    <source>
        <dbReference type="ARBA" id="ARBA00004496"/>
    </source>
</evidence>
<keyword evidence="13 19" id="KW-0418">Kinase</keyword>
<evidence type="ECO:0000256" key="12">
    <source>
        <dbReference type="ARBA" id="ARBA00022771"/>
    </source>
</evidence>
<evidence type="ECO:0000259" key="26">
    <source>
        <dbReference type="PROSITE" id="PS50081"/>
    </source>
</evidence>
<accession>A0A8C3BK15</accession>
<dbReference type="SUPFAM" id="SSF57889">
    <property type="entry name" value="Cysteine-rich domain"/>
    <property type="match status" value="2"/>
</dbReference>
<evidence type="ECO:0000256" key="11">
    <source>
        <dbReference type="ARBA" id="ARBA00022741"/>
    </source>
</evidence>
<dbReference type="SUPFAM" id="SSF56112">
    <property type="entry name" value="Protein kinase-like (PK-like)"/>
    <property type="match status" value="1"/>
</dbReference>
<dbReference type="SMART" id="SM00220">
    <property type="entry name" value="S_TKc"/>
    <property type="match status" value="1"/>
</dbReference>
<keyword evidence="12" id="KW-0863">Zinc-finger</keyword>
<keyword evidence="14" id="KW-0862">Zinc</keyword>
<proteinExistence type="inferred from homology"/>
<evidence type="ECO:0000256" key="19">
    <source>
        <dbReference type="PIRNR" id="PIRNR000552"/>
    </source>
</evidence>
<feature type="domain" description="Protein kinase" evidence="25">
    <location>
        <begin position="537"/>
        <end position="793"/>
    </location>
</feature>
<dbReference type="InterPro" id="IPR011993">
    <property type="entry name" value="PH-like_dom_sf"/>
</dbReference>
<reference evidence="27" key="3">
    <citation type="submission" date="2025-09" db="UniProtKB">
        <authorList>
            <consortium name="Ensembl"/>
        </authorList>
    </citation>
    <scope>IDENTIFICATION</scope>
</reference>
<feature type="domain" description="Phorbol-ester/DAG-type" evidence="26">
    <location>
        <begin position="146"/>
        <end position="196"/>
    </location>
</feature>
<dbReference type="PROSITE" id="PS00107">
    <property type="entry name" value="PROTEIN_KINASE_ATP"/>
    <property type="match status" value="1"/>
</dbReference>
<dbReference type="PANTHER" id="PTHR22968">
    <property type="entry name" value="PROTEIN KINASE C, MU"/>
    <property type="match status" value="1"/>
</dbReference>
<evidence type="ECO:0000256" key="20">
    <source>
        <dbReference type="PIRSR" id="PIRSR000552-1"/>
    </source>
</evidence>
<comment type="cofactor">
    <cofactor evidence="1 19">
        <name>Mg(2+)</name>
        <dbReference type="ChEBI" id="CHEBI:18420"/>
    </cofactor>
</comment>
<sequence>APLSPPFPVCILPGPPAPHPPPFSPRSGRAFSPRPLPPPGAAATGGGGVAFHLQIGLSREPVLLLQDSSGDFSLAHVREMACSIVDQKFPECGFYGMYDKILLFRHDPTSENILQLVKSAADIQEGDLVEVVLSASATFEDFQIRPHALFVHSYRAPAFCDHCGEMLWGLVRQGLKCEGCGLNYHKRCAFKIPNNCSGVRKRRLSNVSLTGLSSVRTVSAEPSPTAPLANLPGLLEKRSNSQSYIGRPIQLDKILLSKVKVPHTFVIHSYTRPTVCQYCKKLLKGLFRQGLQCKDCRFNCHKRCAPKVPNNCLGEVAINGGNPGAESDVVMEEGSDDNDSERNTFIDLFLSPSTSNNIPLMRVVQSVKHTKRRSSTVMKEGWMVHYTSKDTLRKRHYWRLDSKCITLFQNDTGSKYYKEIPLSEIFSLEPAKTFTLLPQGANPHCFEISTANIVYYVGENIENLSSVPLNNSVLTSGIGLDVARMWEMAIQHALMPVIPKGASAGSGPSLHRDISISISVSNCQVQENVDISTVYQIFPDEVLGSGQFGIVYGGKHRKTGRDVAIKIIDKLRFPTKQESQLRNEVAILQNLHHPGVVNLECMFETPERVFVVMEKLHGDMLEMILSSENGRLPERITKFLITQILVALRHLHFKNIVHCDLKPENVLLASADPFPQVKLCDFGFARIIGEKSFRRSVVGTPAYLAPEVLRNKGYNRSLDMWSVGVIIYVSLSGTFPFNEDEDIHDQIQNAAFMYPPNPWKEISHEAIDLINNLLQVKMRKRYSVDKTLSHPWLQDYQTWLDLRELECKMEERYITHESDDSRWEQYSGEHGLQYPAHLISPSANHNENTKLEETEMKALSERVSIL</sequence>
<dbReference type="CDD" id="cd20839">
    <property type="entry name" value="C1_PKD1_rpt1"/>
    <property type="match status" value="1"/>
</dbReference>
<dbReference type="GO" id="GO:0035556">
    <property type="term" value="P:intracellular signal transduction"/>
    <property type="evidence" value="ECO:0007669"/>
    <property type="project" value="TreeGrafter"/>
</dbReference>
<evidence type="ECO:0000256" key="2">
    <source>
        <dbReference type="ARBA" id="ARBA00004370"/>
    </source>
</evidence>
<keyword evidence="8 19" id="KW-0808">Transferase</keyword>
<name>A0A8C3BK15_CAIMO</name>
<feature type="binding site" evidence="21">
    <location>
        <begin position="543"/>
        <end position="551"/>
    </location>
    <ligand>
        <name>ATP</name>
        <dbReference type="ChEBI" id="CHEBI:30616"/>
    </ligand>
</feature>
<evidence type="ECO:0000256" key="13">
    <source>
        <dbReference type="ARBA" id="ARBA00022777"/>
    </source>
</evidence>
<feature type="domain" description="Phorbol-ester/DAG-type" evidence="26">
    <location>
        <begin position="262"/>
        <end position="312"/>
    </location>
</feature>
<dbReference type="InterPro" id="IPR020454">
    <property type="entry name" value="DAG/PE-bd"/>
</dbReference>
<evidence type="ECO:0000256" key="23">
    <source>
        <dbReference type="SAM" id="MobiDB-lite"/>
    </source>
</evidence>
<reference evidence="27" key="2">
    <citation type="submission" date="2025-08" db="UniProtKB">
        <authorList>
            <consortium name="Ensembl"/>
        </authorList>
    </citation>
    <scope>IDENTIFICATION</scope>
</reference>
<dbReference type="GO" id="GO:0016020">
    <property type="term" value="C:membrane"/>
    <property type="evidence" value="ECO:0007669"/>
    <property type="project" value="UniProtKB-SubCell"/>
</dbReference>
<dbReference type="Ensembl" id="ENSCMMT00000006318.1">
    <property type="protein sequence ID" value="ENSCMMP00000005689.1"/>
    <property type="gene ID" value="ENSCMMG00000003126.1"/>
</dbReference>
<evidence type="ECO:0000256" key="1">
    <source>
        <dbReference type="ARBA" id="ARBA00001946"/>
    </source>
</evidence>
<keyword evidence="7" id="KW-0597">Phosphoprotein</keyword>
<dbReference type="InterPro" id="IPR011009">
    <property type="entry name" value="Kinase-like_dom_sf"/>
</dbReference>
<dbReference type="FunFam" id="3.30.200.20:FF:000137">
    <property type="entry name" value="Serine/threonine-protein kinase"/>
    <property type="match status" value="1"/>
</dbReference>
<evidence type="ECO:0000313" key="27">
    <source>
        <dbReference type="Ensembl" id="ENSCMMP00000005689.1"/>
    </source>
</evidence>
<evidence type="ECO:0000256" key="22">
    <source>
        <dbReference type="PROSITE-ProRule" id="PRU10141"/>
    </source>
</evidence>
<dbReference type="Gene3D" id="3.30.60.20">
    <property type="match status" value="2"/>
</dbReference>
<evidence type="ECO:0000256" key="16">
    <source>
        <dbReference type="ARBA" id="ARBA00022842"/>
    </source>
</evidence>
<keyword evidence="11 19" id="KW-0547">Nucleotide-binding</keyword>
<dbReference type="PROSITE" id="PS50011">
    <property type="entry name" value="PROTEIN_KINASE_DOM"/>
    <property type="match status" value="1"/>
</dbReference>
<evidence type="ECO:0000256" key="7">
    <source>
        <dbReference type="ARBA" id="ARBA00022553"/>
    </source>
</evidence>
<dbReference type="PIRSF" id="PIRSF000552">
    <property type="entry name" value="PKC_mu_nu_D2"/>
    <property type="match status" value="1"/>
</dbReference>
<feature type="region of interest" description="Disordered" evidence="23">
    <location>
        <begin position="18"/>
        <end position="43"/>
    </location>
</feature>
<evidence type="ECO:0000256" key="21">
    <source>
        <dbReference type="PIRSR" id="PIRSR000552-2"/>
    </source>
</evidence>
<evidence type="ECO:0000256" key="9">
    <source>
        <dbReference type="ARBA" id="ARBA00022723"/>
    </source>
</evidence>
<dbReference type="Pfam" id="PF25525">
    <property type="entry name" value="Ubiquitin_PRKD1_N"/>
    <property type="match status" value="1"/>
</dbReference>
<dbReference type="PROSITE" id="PS50003">
    <property type="entry name" value="PH_DOMAIN"/>
    <property type="match status" value="1"/>
</dbReference>
<dbReference type="AlphaFoldDB" id="A0A8C3BK15"/>
<dbReference type="InterPro" id="IPR002219">
    <property type="entry name" value="PKC_DAG/PE"/>
</dbReference>
<evidence type="ECO:0000256" key="14">
    <source>
        <dbReference type="ARBA" id="ARBA00022833"/>
    </source>
</evidence>
<evidence type="ECO:0000313" key="28">
    <source>
        <dbReference type="Proteomes" id="UP000694556"/>
    </source>
</evidence>
<dbReference type="SMART" id="SM00233">
    <property type="entry name" value="PH"/>
    <property type="match status" value="1"/>
</dbReference>
<evidence type="ECO:0000256" key="8">
    <source>
        <dbReference type="ARBA" id="ARBA00022679"/>
    </source>
</evidence>
<feature type="active site" description="Proton acceptor" evidence="20">
    <location>
        <position position="660"/>
    </location>
</feature>
<dbReference type="EC" id="2.7.11.13" evidence="19"/>
<evidence type="ECO:0000259" key="24">
    <source>
        <dbReference type="PROSITE" id="PS50003"/>
    </source>
</evidence>
<dbReference type="Pfam" id="PF00130">
    <property type="entry name" value="C1_1"/>
    <property type="match status" value="2"/>
</dbReference>
<dbReference type="PRINTS" id="PR00008">
    <property type="entry name" value="DAGPEDOMAIN"/>
</dbReference>
<dbReference type="InterPro" id="IPR008271">
    <property type="entry name" value="Ser/Thr_kinase_AS"/>
</dbReference>
<evidence type="ECO:0000256" key="6">
    <source>
        <dbReference type="ARBA" id="ARBA00022527"/>
    </source>
</evidence>
<dbReference type="InterPro" id="IPR057764">
    <property type="entry name" value="Ubiquitin_PRKD1-3_N"/>
</dbReference>
<protein>
    <recommendedName>
        <fullName evidence="19">Serine/threonine-protein kinase</fullName>
        <ecNumber evidence="19">2.7.11.13</ecNumber>
    </recommendedName>
</protein>
<evidence type="ECO:0000256" key="15">
    <source>
        <dbReference type="ARBA" id="ARBA00022840"/>
    </source>
</evidence>
<dbReference type="GO" id="GO:0005829">
    <property type="term" value="C:cytosol"/>
    <property type="evidence" value="ECO:0007669"/>
    <property type="project" value="TreeGrafter"/>
</dbReference>
<dbReference type="InterPro" id="IPR000719">
    <property type="entry name" value="Prot_kinase_dom"/>
</dbReference>
<dbReference type="GO" id="GO:0004697">
    <property type="term" value="F:diacylglycerol-dependent serine/threonine kinase activity"/>
    <property type="evidence" value="ECO:0007669"/>
    <property type="project" value="UniProtKB-EC"/>
</dbReference>
<comment type="subcellular location">
    <subcellularLocation>
        <location evidence="3 19">Cytoplasm</location>
    </subcellularLocation>
    <subcellularLocation>
        <location evidence="2">Membrane</location>
    </subcellularLocation>
</comment>
<dbReference type="Proteomes" id="UP000694556">
    <property type="component" value="Chromosome 5"/>
</dbReference>
<evidence type="ECO:0000259" key="25">
    <source>
        <dbReference type="PROSITE" id="PS50011"/>
    </source>
</evidence>
<dbReference type="SUPFAM" id="SSF50729">
    <property type="entry name" value="PH domain-like"/>
    <property type="match status" value="1"/>
</dbReference>
<organism evidence="27 28">
    <name type="scientific">Cairina moschata</name>
    <name type="common">Muscovy duck</name>
    <dbReference type="NCBI Taxonomy" id="8855"/>
    <lineage>
        <taxon>Eukaryota</taxon>
        <taxon>Metazoa</taxon>
        <taxon>Chordata</taxon>
        <taxon>Craniata</taxon>
        <taxon>Vertebrata</taxon>
        <taxon>Euteleostomi</taxon>
        <taxon>Archelosauria</taxon>
        <taxon>Archosauria</taxon>
        <taxon>Dinosauria</taxon>
        <taxon>Saurischia</taxon>
        <taxon>Theropoda</taxon>
        <taxon>Coelurosauria</taxon>
        <taxon>Aves</taxon>
        <taxon>Neognathae</taxon>
        <taxon>Galloanserae</taxon>
        <taxon>Anseriformes</taxon>
        <taxon>Anatidae</taxon>
        <taxon>Anatinae</taxon>
        <taxon>Cairina</taxon>
    </lineage>
</organism>
<keyword evidence="9 19" id="KW-0479">Metal-binding</keyword>
<dbReference type="CDD" id="cd14082">
    <property type="entry name" value="STKc_PKD"/>
    <property type="match status" value="1"/>
</dbReference>
<dbReference type="InterPro" id="IPR046349">
    <property type="entry name" value="C1-like_sf"/>
</dbReference>
<dbReference type="Pfam" id="PF00069">
    <property type="entry name" value="Pkinase"/>
    <property type="match status" value="1"/>
</dbReference>
<keyword evidence="10" id="KW-0677">Repeat</keyword>
<keyword evidence="17" id="KW-0472">Membrane</keyword>
<dbReference type="PROSITE" id="PS50081">
    <property type="entry name" value="ZF_DAG_PE_2"/>
    <property type="match status" value="2"/>
</dbReference>
<dbReference type="FunFam" id="2.30.29.30:FF:000056">
    <property type="entry name" value="Serine/threonine-protein kinase"/>
    <property type="match status" value="1"/>
</dbReference>
<feature type="domain" description="PH" evidence="24">
    <location>
        <begin position="376"/>
        <end position="495"/>
    </location>
</feature>
<evidence type="ECO:0000256" key="5">
    <source>
        <dbReference type="ARBA" id="ARBA00022490"/>
    </source>
</evidence>
<dbReference type="InterPro" id="IPR017441">
    <property type="entry name" value="Protein_kinase_ATP_BS"/>
</dbReference>
<dbReference type="SMART" id="SM00109">
    <property type="entry name" value="C1"/>
    <property type="match status" value="2"/>
</dbReference>
<keyword evidence="15 19" id="KW-0067">ATP-binding</keyword>
<comment type="catalytic activity">
    <reaction evidence="18 19">
        <text>L-threonyl-[protein] + ATP = O-phospho-L-threonyl-[protein] + ADP + H(+)</text>
        <dbReference type="Rhea" id="RHEA:46608"/>
        <dbReference type="Rhea" id="RHEA-COMP:11060"/>
        <dbReference type="Rhea" id="RHEA-COMP:11605"/>
        <dbReference type="ChEBI" id="CHEBI:15378"/>
        <dbReference type="ChEBI" id="CHEBI:30013"/>
        <dbReference type="ChEBI" id="CHEBI:30616"/>
        <dbReference type="ChEBI" id="CHEBI:61977"/>
        <dbReference type="ChEBI" id="CHEBI:456216"/>
        <dbReference type="EC" id="2.7.11.13"/>
    </reaction>
</comment>
<dbReference type="Gene3D" id="1.10.510.10">
    <property type="entry name" value="Transferase(Phosphotransferase) domain 1"/>
    <property type="match status" value="1"/>
</dbReference>
<comment type="activity regulation">
    <text evidence="19">Activated by DAG and phorbol esters.</text>
</comment>
<dbReference type="InterPro" id="IPR015727">
    <property type="entry name" value="Protein_Kinase_C_mu-related"/>
</dbReference>
<evidence type="ECO:0000256" key="4">
    <source>
        <dbReference type="ARBA" id="ARBA00008582"/>
    </source>
</evidence>
<reference evidence="27" key="1">
    <citation type="submission" date="2018-09" db="EMBL/GenBank/DDBJ databases">
        <title>Common duck and Muscovy duck high density SNP chip.</title>
        <authorList>
            <person name="Vignal A."/>
            <person name="Thebault N."/>
            <person name="Warren W.C."/>
        </authorList>
    </citation>
    <scope>NUCLEOTIDE SEQUENCE [LARGE SCALE GENOMIC DNA]</scope>
</reference>
<keyword evidence="16 19" id="KW-0460">Magnesium</keyword>
<dbReference type="PROSITE" id="PS00479">
    <property type="entry name" value="ZF_DAG_PE_1"/>
    <property type="match status" value="2"/>
</dbReference>
<evidence type="ECO:0000256" key="17">
    <source>
        <dbReference type="ARBA" id="ARBA00023136"/>
    </source>
</evidence>
<keyword evidence="6 19" id="KW-0723">Serine/threonine-protein kinase</keyword>
<dbReference type="GO" id="GO:0005524">
    <property type="term" value="F:ATP binding"/>
    <property type="evidence" value="ECO:0007669"/>
    <property type="project" value="UniProtKB-UniRule"/>
</dbReference>
<dbReference type="GO" id="GO:0008270">
    <property type="term" value="F:zinc ion binding"/>
    <property type="evidence" value="ECO:0007669"/>
    <property type="project" value="UniProtKB-KW"/>
</dbReference>
<feature type="binding site" evidence="21 22">
    <location>
        <position position="566"/>
    </location>
    <ligand>
        <name>ATP</name>
        <dbReference type="ChEBI" id="CHEBI:30616"/>
    </ligand>
</feature>
<dbReference type="FunFam" id="3.30.60.20:FF:000019">
    <property type="entry name" value="Serine/threonine-protein kinase"/>
    <property type="match status" value="1"/>
</dbReference>
<keyword evidence="5 19" id="KW-0963">Cytoplasm</keyword>
<dbReference type="GO" id="GO:0007200">
    <property type="term" value="P:phospholipase C-activating G protein-coupled receptor signaling pathway"/>
    <property type="evidence" value="ECO:0007669"/>
    <property type="project" value="TreeGrafter"/>
</dbReference>
<dbReference type="CDD" id="cd01239">
    <property type="entry name" value="PH_PKD"/>
    <property type="match status" value="1"/>
</dbReference>
<dbReference type="PANTHER" id="PTHR22968:SF9">
    <property type="entry name" value="SERINE_THREONINE-PROTEIN KINASE D1"/>
    <property type="match status" value="1"/>
</dbReference>
<dbReference type="FunFam" id="3.30.60.20:FF:000007">
    <property type="entry name" value="Serine/threonine-protein kinase"/>
    <property type="match status" value="1"/>
</dbReference>
<dbReference type="Pfam" id="PF00169">
    <property type="entry name" value="PH"/>
    <property type="match status" value="1"/>
</dbReference>
<dbReference type="PROSITE" id="PS00108">
    <property type="entry name" value="PROTEIN_KINASE_ST"/>
    <property type="match status" value="1"/>
</dbReference>
<keyword evidence="28" id="KW-1185">Reference proteome</keyword>
<dbReference type="Gene3D" id="2.30.29.30">
    <property type="entry name" value="Pleckstrin-homology domain (PH domain)/Phosphotyrosine-binding domain (PTB)"/>
    <property type="match status" value="1"/>
</dbReference>
<evidence type="ECO:0000256" key="10">
    <source>
        <dbReference type="ARBA" id="ARBA00022737"/>
    </source>
</evidence>